<dbReference type="InterPro" id="IPR006015">
    <property type="entry name" value="Universal_stress_UspA"/>
</dbReference>
<evidence type="ECO:0000313" key="3">
    <source>
        <dbReference type="EMBL" id="ELZ17505.1"/>
    </source>
</evidence>
<comment type="similarity">
    <text evidence="1">Belongs to the universal stress protein A family.</text>
</comment>
<dbReference type="Gene3D" id="3.40.50.620">
    <property type="entry name" value="HUPs"/>
    <property type="match status" value="1"/>
</dbReference>
<organism evidence="3 4">
    <name type="scientific">Natrinema limicola JCM 13563</name>
    <dbReference type="NCBI Taxonomy" id="1230457"/>
    <lineage>
        <taxon>Archaea</taxon>
        <taxon>Methanobacteriati</taxon>
        <taxon>Methanobacteriota</taxon>
        <taxon>Stenosarchaea group</taxon>
        <taxon>Halobacteria</taxon>
        <taxon>Halobacteriales</taxon>
        <taxon>Natrialbaceae</taxon>
        <taxon>Natrinema</taxon>
    </lineage>
</organism>
<dbReference type="eggNOG" id="arCOG02053">
    <property type="taxonomic scope" value="Archaea"/>
</dbReference>
<dbReference type="Pfam" id="PF00582">
    <property type="entry name" value="Usp"/>
    <property type="match status" value="1"/>
</dbReference>
<dbReference type="EMBL" id="AOIT01000064">
    <property type="protein sequence ID" value="ELZ17505.1"/>
    <property type="molecule type" value="Genomic_DNA"/>
</dbReference>
<dbReference type="InterPro" id="IPR014729">
    <property type="entry name" value="Rossmann-like_a/b/a_fold"/>
</dbReference>
<dbReference type="RefSeq" id="WP_008014565.1">
    <property type="nucleotide sequence ID" value="NZ_AOIT01000064.1"/>
</dbReference>
<comment type="caution">
    <text evidence="3">The sequence shown here is derived from an EMBL/GenBank/DDBJ whole genome shotgun (WGS) entry which is preliminary data.</text>
</comment>
<dbReference type="InterPro" id="IPR006016">
    <property type="entry name" value="UspA"/>
</dbReference>
<dbReference type="PANTHER" id="PTHR46268">
    <property type="entry name" value="STRESS RESPONSE PROTEIN NHAX"/>
    <property type="match status" value="1"/>
</dbReference>
<feature type="domain" description="UspA" evidence="2">
    <location>
        <begin position="8"/>
        <end position="92"/>
    </location>
</feature>
<protein>
    <submittedName>
        <fullName evidence="3">UspA domain-containing protein</fullName>
    </submittedName>
</protein>
<dbReference type="PATRIC" id="fig|1230457.4.peg.3115"/>
<proteinExistence type="inferred from homology"/>
<evidence type="ECO:0000256" key="1">
    <source>
        <dbReference type="ARBA" id="ARBA00008791"/>
    </source>
</evidence>
<dbReference type="CDD" id="cd00293">
    <property type="entry name" value="USP-like"/>
    <property type="match status" value="1"/>
</dbReference>
<evidence type="ECO:0000259" key="2">
    <source>
        <dbReference type="Pfam" id="PF00582"/>
    </source>
</evidence>
<sequence length="92" mass="10248">MVGAEELDERVTDRAEELLADMWTHTSDHKARVTTKYVFGKPADESSEYINEHDIDLIVMGSHSRTGLSRVLLGSVAQSVLKRAPVPVTIIR</sequence>
<evidence type="ECO:0000313" key="4">
    <source>
        <dbReference type="Proteomes" id="UP000011615"/>
    </source>
</evidence>
<keyword evidence="4" id="KW-1185">Reference proteome</keyword>
<name>M0C2U5_9EURY</name>
<dbReference type="OrthoDB" id="105697at2157"/>
<dbReference type="AlphaFoldDB" id="M0C2U5"/>
<accession>M0C2U5</accession>
<dbReference type="SUPFAM" id="SSF52402">
    <property type="entry name" value="Adenine nucleotide alpha hydrolases-like"/>
    <property type="match status" value="1"/>
</dbReference>
<dbReference type="PRINTS" id="PR01438">
    <property type="entry name" value="UNVRSLSTRESS"/>
</dbReference>
<reference evidence="3 4" key="1">
    <citation type="journal article" date="2014" name="PLoS Genet.">
        <title>Phylogenetically driven sequencing of extremely halophilic archaea reveals strategies for static and dynamic osmo-response.</title>
        <authorList>
            <person name="Becker E.A."/>
            <person name="Seitzer P.M."/>
            <person name="Tritt A."/>
            <person name="Larsen D."/>
            <person name="Krusor M."/>
            <person name="Yao A.I."/>
            <person name="Wu D."/>
            <person name="Madern D."/>
            <person name="Eisen J.A."/>
            <person name="Darling A.E."/>
            <person name="Facciotti M.T."/>
        </authorList>
    </citation>
    <scope>NUCLEOTIDE SEQUENCE [LARGE SCALE GENOMIC DNA]</scope>
    <source>
        <strain evidence="3 4">JCM 13563</strain>
    </source>
</reference>
<dbReference type="PANTHER" id="PTHR46268:SF6">
    <property type="entry name" value="UNIVERSAL STRESS PROTEIN UP12"/>
    <property type="match status" value="1"/>
</dbReference>
<dbReference type="Proteomes" id="UP000011615">
    <property type="component" value="Unassembled WGS sequence"/>
</dbReference>
<gene>
    <name evidence="3" type="ORF">C476_15520</name>
</gene>